<gene>
    <name evidence="1" type="ORF">GGE60_004943</name>
</gene>
<dbReference type="AlphaFoldDB" id="A0A7W6ZXX8"/>
<dbReference type="Proteomes" id="UP000543836">
    <property type="component" value="Unassembled WGS sequence"/>
</dbReference>
<evidence type="ECO:0000313" key="1">
    <source>
        <dbReference type="EMBL" id="MBB4570786.1"/>
    </source>
</evidence>
<protein>
    <submittedName>
        <fullName evidence="1">Uncharacterized protein</fullName>
    </submittedName>
</protein>
<name>A0A7W6ZXX8_9HYPH</name>
<reference evidence="1 2" key="1">
    <citation type="submission" date="2020-08" db="EMBL/GenBank/DDBJ databases">
        <title>Genomic Encyclopedia of Type Strains, Phase IV (KMG-V): Genome sequencing to study the core and pangenomes of soil and plant-associated prokaryotes.</title>
        <authorList>
            <person name="Whitman W."/>
        </authorList>
    </citation>
    <scope>NUCLEOTIDE SEQUENCE [LARGE SCALE GENOMIC DNA]</scope>
    <source>
        <strain evidence="1 2">SEMIA 492</strain>
    </source>
</reference>
<dbReference type="OrthoDB" id="9792935at2"/>
<evidence type="ECO:0000313" key="2">
    <source>
        <dbReference type="Proteomes" id="UP000543836"/>
    </source>
</evidence>
<organism evidence="1 2">
    <name type="scientific">Rhizobium leucaenae</name>
    <dbReference type="NCBI Taxonomy" id="29450"/>
    <lineage>
        <taxon>Bacteria</taxon>
        <taxon>Pseudomonadati</taxon>
        <taxon>Pseudomonadota</taxon>
        <taxon>Alphaproteobacteria</taxon>
        <taxon>Hyphomicrobiales</taxon>
        <taxon>Rhizobiaceae</taxon>
        <taxon>Rhizobium/Agrobacterium group</taxon>
        <taxon>Rhizobium</taxon>
    </lineage>
</organism>
<dbReference type="RefSeq" id="WP_028754231.1">
    <property type="nucleotide sequence ID" value="NZ_JACIIG010000016.1"/>
</dbReference>
<dbReference type="GeneID" id="32526118"/>
<comment type="caution">
    <text evidence="1">The sequence shown here is derived from an EMBL/GenBank/DDBJ whole genome shotgun (WGS) entry which is preliminary data.</text>
</comment>
<dbReference type="EMBL" id="JACIIG010000016">
    <property type="protein sequence ID" value="MBB4570786.1"/>
    <property type="molecule type" value="Genomic_DNA"/>
</dbReference>
<accession>A0A7W6ZXX8</accession>
<keyword evidence="2" id="KW-1185">Reference proteome</keyword>
<proteinExistence type="predicted"/>
<sequence>MQELSQGTKKIAVMGAGLIGTRHIEGDATRANGLPWFANLAEVLERSRRFSALVRYIRRGSGHEAGDHAAS</sequence>